<reference evidence="2 3" key="1">
    <citation type="submission" date="2024-02" db="EMBL/GenBank/DDBJ databases">
        <title>High-quality chromosome-scale genome assembly of Pensacola bahiagrass (Paspalum notatum Flugge var. saurae).</title>
        <authorList>
            <person name="Vega J.M."/>
            <person name="Podio M."/>
            <person name="Orjuela J."/>
            <person name="Siena L.A."/>
            <person name="Pessino S.C."/>
            <person name="Combes M.C."/>
            <person name="Mariac C."/>
            <person name="Albertini E."/>
            <person name="Pupilli F."/>
            <person name="Ortiz J.P.A."/>
            <person name="Leblanc O."/>
        </authorList>
    </citation>
    <scope>NUCLEOTIDE SEQUENCE [LARGE SCALE GENOMIC DNA]</scope>
    <source>
        <strain evidence="2">R1</strain>
        <tissue evidence="2">Leaf</tissue>
    </source>
</reference>
<feature type="region of interest" description="Disordered" evidence="1">
    <location>
        <begin position="167"/>
        <end position="205"/>
    </location>
</feature>
<protein>
    <submittedName>
        <fullName evidence="2">Uncharacterized protein</fullName>
    </submittedName>
</protein>
<evidence type="ECO:0000313" key="2">
    <source>
        <dbReference type="EMBL" id="WVZ90969.1"/>
    </source>
</evidence>
<keyword evidence="3" id="KW-1185">Reference proteome</keyword>
<gene>
    <name evidence="2" type="ORF">U9M48_037214</name>
</gene>
<organism evidence="2 3">
    <name type="scientific">Paspalum notatum var. saurae</name>
    <dbReference type="NCBI Taxonomy" id="547442"/>
    <lineage>
        <taxon>Eukaryota</taxon>
        <taxon>Viridiplantae</taxon>
        <taxon>Streptophyta</taxon>
        <taxon>Embryophyta</taxon>
        <taxon>Tracheophyta</taxon>
        <taxon>Spermatophyta</taxon>
        <taxon>Magnoliopsida</taxon>
        <taxon>Liliopsida</taxon>
        <taxon>Poales</taxon>
        <taxon>Poaceae</taxon>
        <taxon>PACMAD clade</taxon>
        <taxon>Panicoideae</taxon>
        <taxon>Andropogonodae</taxon>
        <taxon>Paspaleae</taxon>
        <taxon>Paspalinae</taxon>
        <taxon>Paspalum</taxon>
    </lineage>
</organism>
<dbReference type="EMBL" id="CP144752">
    <property type="protein sequence ID" value="WVZ90967.1"/>
    <property type="molecule type" value="Genomic_DNA"/>
</dbReference>
<sequence>MLGKTSPQAGAGRSPALLASPPPFPLPQVPDSSRTQIHGGGSRTEAAAGAALNRLRSDGDGGGRTPEAVGRSDDGRCRAPVTSLSAASPRLAVAPPTPPLPRRRLATAPLCLATAPLCLAVAQLSLLPARVAAARSPTPAERRAGMVRPAAGAAALVDGAAVAEQRRHAEPATALASPSPPLPAPILTSGRLSLRPSSPHGRSMGDGRAGMVYRFIVGVNAALPLVGVAGIDFFSAPDTHAAPILVSFLLDPRTGAVHFFQNYKQILEVTTTCRPALPDIIGYVF</sequence>
<dbReference type="EMBL" id="CP144752">
    <property type="protein sequence ID" value="WVZ90969.1"/>
    <property type="molecule type" value="Genomic_DNA"/>
</dbReference>
<name>A0AAQ3UKP4_PASNO</name>
<proteinExistence type="predicted"/>
<evidence type="ECO:0000256" key="1">
    <source>
        <dbReference type="SAM" id="MobiDB-lite"/>
    </source>
</evidence>
<dbReference type="EMBL" id="CP144752">
    <property type="protein sequence ID" value="WVZ90968.1"/>
    <property type="molecule type" value="Genomic_DNA"/>
</dbReference>
<accession>A0AAQ3UKP4</accession>
<feature type="region of interest" description="Disordered" evidence="1">
    <location>
        <begin position="1"/>
        <end position="82"/>
    </location>
</feature>
<dbReference type="EMBL" id="CP144752">
    <property type="protein sequence ID" value="WVZ90966.1"/>
    <property type="molecule type" value="Genomic_DNA"/>
</dbReference>
<evidence type="ECO:0000313" key="3">
    <source>
        <dbReference type="Proteomes" id="UP001341281"/>
    </source>
</evidence>
<dbReference type="Proteomes" id="UP001341281">
    <property type="component" value="Chromosome 08"/>
</dbReference>
<dbReference type="AlphaFoldDB" id="A0AAQ3UKP4"/>
<dbReference type="EMBL" id="CP144752">
    <property type="protein sequence ID" value="WVZ90970.1"/>
    <property type="molecule type" value="Genomic_DNA"/>
</dbReference>